<dbReference type="EMBL" id="FNHF01000003">
    <property type="protein sequence ID" value="SDM54618.1"/>
    <property type="molecule type" value="Genomic_DNA"/>
</dbReference>
<dbReference type="Pfam" id="PF08239">
    <property type="entry name" value="SH3_3"/>
    <property type="match status" value="1"/>
</dbReference>
<dbReference type="SUPFAM" id="SSF53955">
    <property type="entry name" value="Lysozyme-like"/>
    <property type="match status" value="1"/>
</dbReference>
<keyword evidence="4" id="KW-1185">Reference proteome</keyword>
<dbReference type="RefSeq" id="WP_074599929.1">
    <property type="nucleotide sequence ID" value="NZ_FNHF01000003.1"/>
</dbReference>
<reference evidence="4" key="1">
    <citation type="submission" date="2016-10" db="EMBL/GenBank/DDBJ databases">
        <authorList>
            <person name="Varghese N."/>
            <person name="Submissions S."/>
        </authorList>
    </citation>
    <scope>NUCLEOTIDE SEQUENCE [LARGE SCALE GENOMIC DNA]</scope>
    <source>
        <strain evidence="4">CGMCC 1.6199</strain>
    </source>
</reference>
<dbReference type="InterPro" id="IPR023346">
    <property type="entry name" value="Lysozyme-like_dom_sf"/>
</dbReference>
<dbReference type="PANTHER" id="PTHR30032:SF8">
    <property type="entry name" value="GERMINATION-SPECIFIC N-ACETYLMURAMOYL-L-ALANINE AMIDASE"/>
    <property type="match status" value="1"/>
</dbReference>
<evidence type="ECO:0000256" key="1">
    <source>
        <dbReference type="SAM" id="SignalP"/>
    </source>
</evidence>
<dbReference type="SMART" id="SM00287">
    <property type="entry name" value="SH3b"/>
    <property type="match status" value="1"/>
</dbReference>
<keyword evidence="1" id="KW-0732">Signal</keyword>
<name>A0A1G9U402_9BACI</name>
<proteinExistence type="predicted"/>
<dbReference type="Pfam" id="PF04122">
    <property type="entry name" value="CW_binding_2"/>
    <property type="match status" value="3"/>
</dbReference>
<sequence>MSKYYANKTSVKKAGCFVLSLLFLFITASQLTAAEEDGIPGGETYLEFEGGVTVEVNNDQTTSSIKVMRNANVLYSNKATLANVADVQLLTEGSNHYLLLEYRLDGTGQEVYFEVLSGVRDYQKVFTSPTYPRAAVEMEGSEITVSYPVFENDDIMTEPTQILDDTFKLEQGEVEKLGNDQRSTMPKSASRFAALASVEEKYQNPSYSEISRILTQEAINADIPPEIVKAIAYQESGWQQYWPAGKTPESHYSKNCPNWDGTNVKLGYDCIGIGIMQVSDYRFIEDPTEKQREINKLSTDIRYNIREGLKILQQKWNYANAGLIPKINDHDKYKLENWYFAILAYNGLSSRNNPQTNPASAYQEKIYQHIADYGLLEDLPPFPTYLLSPRIDGILRFDEETIHYKANPVTTRQDYSVNQPVYVTADSLTLRDSPSGSQIGSLKRGERVTITGSFQSSNSSTSQFVWYPVRTSSGKNGYVASSYLSSSQNLLTYALEGSRRYETSASIANYGWHWNNANGVVLGRGDLPIDALTGSVLAAKFDSPLLLTTRDTLQEVTLKEVDRLNPEHYVSGSKPYKIYLLGGTAAVSSKIENKLKSRYGNASVIRLSGATRYETAAIIAKETIQSNTTNEVYITTGDEKSSDALSIAAYAAEKQIPILLTEKERLSNQVSQFIKDNNIRKVTIIGGTDAVSTAVEKTLRQKVSIVQRVSGKTRFETSVAIAEKYYPKQAVSNAFFARGYGMADSLSGTALATRKQAPLLLTKEKEVPDALAGWLKGLPGDPVYYYLGGNSAISPSVRNELEGLFQ</sequence>
<dbReference type="InterPro" id="IPR008258">
    <property type="entry name" value="Transglycosylase_SLT_dom_1"/>
</dbReference>
<dbReference type="Gene3D" id="1.10.530.10">
    <property type="match status" value="1"/>
</dbReference>
<dbReference type="AlphaFoldDB" id="A0A1G9U402"/>
<feature type="signal peptide" evidence="1">
    <location>
        <begin position="1"/>
        <end position="33"/>
    </location>
</feature>
<accession>A0A1G9U402</accession>
<dbReference type="Proteomes" id="UP000182347">
    <property type="component" value="Unassembled WGS sequence"/>
</dbReference>
<dbReference type="InterPro" id="IPR003646">
    <property type="entry name" value="SH3-like_bac-type"/>
</dbReference>
<protein>
    <submittedName>
        <fullName evidence="3">Putative cell wall-binding protein</fullName>
    </submittedName>
</protein>
<feature type="domain" description="SH3b" evidence="2">
    <location>
        <begin position="418"/>
        <end position="488"/>
    </location>
</feature>
<feature type="chain" id="PRO_5010216191" evidence="1">
    <location>
        <begin position="34"/>
        <end position="806"/>
    </location>
</feature>
<dbReference type="Pfam" id="PF01464">
    <property type="entry name" value="SLT"/>
    <property type="match status" value="1"/>
</dbReference>
<gene>
    <name evidence="3" type="ORF">SAMN05216244_2851</name>
</gene>
<evidence type="ECO:0000313" key="4">
    <source>
        <dbReference type="Proteomes" id="UP000182347"/>
    </source>
</evidence>
<dbReference type="Gene3D" id="2.30.30.40">
    <property type="entry name" value="SH3 Domains"/>
    <property type="match status" value="1"/>
</dbReference>
<dbReference type="PROSITE" id="PS51781">
    <property type="entry name" value="SH3B"/>
    <property type="match status" value="1"/>
</dbReference>
<dbReference type="OrthoDB" id="2690990at2"/>
<dbReference type="STRING" id="482461.SAMN05216244_2851"/>
<evidence type="ECO:0000259" key="2">
    <source>
        <dbReference type="PROSITE" id="PS51781"/>
    </source>
</evidence>
<evidence type="ECO:0000313" key="3">
    <source>
        <dbReference type="EMBL" id="SDM54618.1"/>
    </source>
</evidence>
<dbReference type="InterPro" id="IPR007253">
    <property type="entry name" value="Cell_wall-bd_2"/>
</dbReference>
<dbReference type="PANTHER" id="PTHR30032">
    <property type="entry name" value="N-ACETYLMURAMOYL-L-ALANINE AMIDASE-RELATED"/>
    <property type="match status" value="1"/>
</dbReference>
<dbReference type="InterPro" id="IPR051922">
    <property type="entry name" value="Bact_Sporulation_Assoc"/>
</dbReference>
<dbReference type="Gene3D" id="3.40.50.12090">
    <property type="match status" value="2"/>
</dbReference>
<organism evidence="3 4">
    <name type="scientific">Sediminibacillus halophilus</name>
    <dbReference type="NCBI Taxonomy" id="482461"/>
    <lineage>
        <taxon>Bacteria</taxon>
        <taxon>Bacillati</taxon>
        <taxon>Bacillota</taxon>
        <taxon>Bacilli</taxon>
        <taxon>Bacillales</taxon>
        <taxon>Bacillaceae</taxon>
        <taxon>Sediminibacillus</taxon>
    </lineage>
</organism>